<name>A0A0C3S0S4_PHLG1</name>
<evidence type="ECO:0000313" key="2">
    <source>
        <dbReference type="Proteomes" id="UP000053257"/>
    </source>
</evidence>
<accession>A0A0C3S0S4</accession>
<dbReference type="HOGENOM" id="CLU_1461835_0_0_1"/>
<dbReference type="Proteomes" id="UP000053257">
    <property type="component" value="Unassembled WGS sequence"/>
</dbReference>
<dbReference type="EMBL" id="KN840478">
    <property type="protein sequence ID" value="KIP08561.1"/>
    <property type="molecule type" value="Genomic_DNA"/>
</dbReference>
<sequence>MRHHPSPFSCTLPSSYSVLTEEILILCLPLLNYPLCVPAQDVSLVIGWLSISHAAPSYSVYFRGSPSSLWSYPRATASDGRHEVVHCALNRDLPRTGRPYTRFVYIKSLRTESKKFMAVFGGLATSYAHDAWGMKSFHSLPFDIILLPKSSAHVRQLHAYAVRFKDRVYVISHRLVSKAVDIAYR</sequence>
<protein>
    <submittedName>
        <fullName evidence="1">Uncharacterized protein</fullName>
    </submittedName>
</protein>
<gene>
    <name evidence="1" type="ORF">PHLGIDRAFT_376549</name>
</gene>
<dbReference type="AlphaFoldDB" id="A0A0C3S0S4"/>
<reference evidence="1 2" key="1">
    <citation type="journal article" date="2014" name="PLoS Genet.">
        <title>Analysis of the Phlebiopsis gigantea genome, transcriptome and secretome provides insight into its pioneer colonization strategies of wood.</title>
        <authorList>
            <person name="Hori C."/>
            <person name="Ishida T."/>
            <person name="Igarashi K."/>
            <person name="Samejima M."/>
            <person name="Suzuki H."/>
            <person name="Master E."/>
            <person name="Ferreira P."/>
            <person name="Ruiz-Duenas F.J."/>
            <person name="Held B."/>
            <person name="Canessa P."/>
            <person name="Larrondo L.F."/>
            <person name="Schmoll M."/>
            <person name="Druzhinina I.S."/>
            <person name="Kubicek C.P."/>
            <person name="Gaskell J.A."/>
            <person name="Kersten P."/>
            <person name="St John F."/>
            <person name="Glasner J."/>
            <person name="Sabat G."/>
            <person name="Splinter BonDurant S."/>
            <person name="Syed K."/>
            <person name="Yadav J."/>
            <person name="Mgbeahuruike A.C."/>
            <person name="Kovalchuk A."/>
            <person name="Asiegbu F.O."/>
            <person name="Lackner G."/>
            <person name="Hoffmeister D."/>
            <person name="Rencoret J."/>
            <person name="Gutierrez A."/>
            <person name="Sun H."/>
            <person name="Lindquist E."/>
            <person name="Barry K."/>
            <person name="Riley R."/>
            <person name="Grigoriev I.V."/>
            <person name="Henrissat B."/>
            <person name="Kues U."/>
            <person name="Berka R.M."/>
            <person name="Martinez A.T."/>
            <person name="Covert S.F."/>
            <person name="Blanchette R.A."/>
            <person name="Cullen D."/>
        </authorList>
    </citation>
    <scope>NUCLEOTIDE SEQUENCE [LARGE SCALE GENOMIC DNA]</scope>
    <source>
        <strain evidence="1 2">11061_1 CR5-6</strain>
    </source>
</reference>
<evidence type="ECO:0000313" key="1">
    <source>
        <dbReference type="EMBL" id="KIP08561.1"/>
    </source>
</evidence>
<proteinExistence type="predicted"/>
<keyword evidence="2" id="KW-1185">Reference proteome</keyword>
<organism evidence="1 2">
    <name type="scientific">Phlebiopsis gigantea (strain 11061_1 CR5-6)</name>
    <name type="common">White-rot fungus</name>
    <name type="synonym">Peniophora gigantea</name>
    <dbReference type="NCBI Taxonomy" id="745531"/>
    <lineage>
        <taxon>Eukaryota</taxon>
        <taxon>Fungi</taxon>
        <taxon>Dikarya</taxon>
        <taxon>Basidiomycota</taxon>
        <taxon>Agaricomycotina</taxon>
        <taxon>Agaricomycetes</taxon>
        <taxon>Polyporales</taxon>
        <taxon>Phanerochaetaceae</taxon>
        <taxon>Phlebiopsis</taxon>
    </lineage>
</organism>